<reference evidence="2" key="1">
    <citation type="submission" date="2020-11" db="EMBL/GenBank/DDBJ databases">
        <authorList>
            <person name="Tran Van P."/>
        </authorList>
    </citation>
    <scope>NUCLEOTIDE SEQUENCE</scope>
</reference>
<sequence>MAAESSLTMEDHQHLEECSTHVEAKSTEAGSRDYVIGEDFHDGEKDLLSSEVFLQPNANEMPPAKQDDGKEAESSLTMEDHQHLEECSTHVEAKSTATDGDTGSRGSGIREDFHDGEKDLLSSEVFLQPNANDMPPAKQDDGKRRWLWVIILATDYRHGRRVNAEIFPFSVFVLCVPSSILRSLNRLFHSKVEALHHNRLSVFRGASDLNTFLRVTLSTIEEVHHGLDCPGQEGCCRGHVLAEEDRLRLSWSGSGLGLWCLCGV</sequence>
<name>A0A7R8ZUW4_9CRUS</name>
<gene>
    <name evidence="2" type="ORF">CTOB1V02_LOCUS10583</name>
</gene>
<dbReference type="AlphaFoldDB" id="A0A7R8ZUW4"/>
<accession>A0A7R8ZUW4</accession>
<dbReference type="EMBL" id="OB665095">
    <property type="protein sequence ID" value="CAD7232755.1"/>
    <property type="molecule type" value="Genomic_DNA"/>
</dbReference>
<feature type="compositionally biased region" description="Basic and acidic residues" evidence="1">
    <location>
        <begin position="9"/>
        <end position="26"/>
    </location>
</feature>
<organism evidence="2">
    <name type="scientific">Cyprideis torosa</name>
    <dbReference type="NCBI Taxonomy" id="163714"/>
    <lineage>
        <taxon>Eukaryota</taxon>
        <taxon>Metazoa</taxon>
        <taxon>Ecdysozoa</taxon>
        <taxon>Arthropoda</taxon>
        <taxon>Crustacea</taxon>
        <taxon>Oligostraca</taxon>
        <taxon>Ostracoda</taxon>
        <taxon>Podocopa</taxon>
        <taxon>Podocopida</taxon>
        <taxon>Cytherocopina</taxon>
        <taxon>Cytheroidea</taxon>
        <taxon>Cytherideidae</taxon>
        <taxon>Cyprideis</taxon>
    </lineage>
</organism>
<protein>
    <submittedName>
        <fullName evidence="2">Uncharacterized protein</fullName>
    </submittedName>
</protein>
<feature type="compositionally biased region" description="Basic and acidic residues" evidence="1">
    <location>
        <begin position="65"/>
        <end position="93"/>
    </location>
</feature>
<proteinExistence type="predicted"/>
<evidence type="ECO:0000313" key="2">
    <source>
        <dbReference type="EMBL" id="CAD7232755.1"/>
    </source>
</evidence>
<feature type="region of interest" description="Disordered" evidence="1">
    <location>
        <begin position="1"/>
        <end position="30"/>
    </location>
</feature>
<feature type="region of interest" description="Disordered" evidence="1">
    <location>
        <begin position="53"/>
        <end position="113"/>
    </location>
</feature>
<evidence type="ECO:0000256" key="1">
    <source>
        <dbReference type="SAM" id="MobiDB-lite"/>
    </source>
</evidence>